<dbReference type="InterPro" id="IPR058148">
    <property type="entry name" value="M949_RS01915-like_dom"/>
</dbReference>
<comment type="caution">
    <text evidence="2">The sequence shown here is derived from an EMBL/GenBank/DDBJ whole genome shotgun (WGS) entry which is preliminary data.</text>
</comment>
<dbReference type="RefSeq" id="WP_125432135.1">
    <property type="nucleotide sequence ID" value="NZ_RWIS01000010.1"/>
</dbReference>
<keyword evidence="1" id="KW-0732">Signal</keyword>
<dbReference type="NCBIfam" id="NF046077">
    <property type="entry name" value="LPS_M949_RS01915"/>
    <property type="match status" value="1"/>
</dbReference>
<dbReference type="AlphaFoldDB" id="A0A3R9LX65"/>
<organism evidence="2 3">
    <name type="scientific">Hymenobacter metallilatus</name>
    <dbReference type="NCBI Taxonomy" id="2493666"/>
    <lineage>
        <taxon>Bacteria</taxon>
        <taxon>Pseudomonadati</taxon>
        <taxon>Bacteroidota</taxon>
        <taxon>Cytophagia</taxon>
        <taxon>Cytophagales</taxon>
        <taxon>Hymenobacteraceae</taxon>
        <taxon>Hymenobacter</taxon>
    </lineage>
</organism>
<dbReference type="PROSITE" id="PS51257">
    <property type="entry name" value="PROKAR_LIPOPROTEIN"/>
    <property type="match status" value="1"/>
</dbReference>
<dbReference type="OrthoDB" id="8585774at2"/>
<protein>
    <recommendedName>
        <fullName evidence="4">Lipoprotein</fullName>
    </recommendedName>
</protein>
<keyword evidence="3" id="KW-1185">Reference proteome</keyword>
<sequence>MRQLLCALLLAGLAACSDNASKQVQTGPPAVAKTSVDSVPATTSITQLTPQAVKLADIPAKLRLPGQLLEAWRWTDANGENLLVVFKQEQEQANTAGQAGEAYQELPDQSVELFARQYVQRDGDYKELWRLQDAVRHCNFDIWLGPLSGATSITDLDHDGQSETTLIYKLTCRSDVSPSNLKLVMREGPAKYALRGYTVVQYDSVPAAQRIPASSCCLDTIRPARLEKYYGLLHGRYETEQEFRQAPPAFLRFARQQWRHWCVEREFEQL</sequence>
<gene>
    <name evidence="2" type="ORF">EI290_15200</name>
</gene>
<proteinExistence type="predicted"/>
<name>A0A3R9LX65_9BACT</name>
<dbReference type="Proteomes" id="UP000280066">
    <property type="component" value="Unassembled WGS sequence"/>
</dbReference>
<feature type="signal peptide" evidence="1">
    <location>
        <begin position="1"/>
        <end position="22"/>
    </location>
</feature>
<evidence type="ECO:0000313" key="2">
    <source>
        <dbReference type="EMBL" id="RSK30197.1"/>
    </source>
</evidence>
<reference evidence="2 3" key="1">
    <citation type="submission" date="2018-12" db="EMBL/GenBank/DDBJ databases">
        <authorList>
            <person name="Feng G."/>
            <person name="Zhu H."/>
        </authorList>
    </citation>
    <scope>NUCLEOTIDE SEQUENCE [LARGE SCALE GENOMIC DNA]</scope>
    <source>
        <strain evidence="2 3">9PBR-2</strain>
    </source>
</reference>
<evidence type="ECO:0000313" key="3">
    <source>
        <dbReference type="Proteomes" id="UP000280066"/>
    </source>
</evidence>
<feature type="chain" id="PRO_5018541285" description="Lipoprotein" evidence="1">
    <location>
        <begin position="23"/>
        <end position="270"/>
    </location>
</feature>
<evidence type="ECO:0008006" key="4">
    <source>
        <dbReference type="Google" id="ProtNLM"/>
    </source>
</evidence>
<evidence type="ECO:0000256" key="1">
    <source>
        <dbReference type="SAM" id="SignalP"/>
    </source>
</evidence>
<accession>A0A3R9LX65</accession>
<dbReference type="EMBL" id="RWIS01000010">
    <property type="protein sequence ID" value="RSK30197.1"/>
    <property type="molecule type" value="Genomic_DNA"/>
</dbReference>